<organism evidence="2 3">
    <name type="scientific">Nocardiopsis exhalans</name>
    <dbReference type="NCBI Taxonomy" id="163604"/>
    <lineage>
        <taxon>Bacteria</taxon>
        <taxon>Bacillati</taxon>
        <taxon>Actinomycetota</taxon>
        <taxon>Actinomycetes</taxon>
        <taxon>Streptosporangiales</taxon>
        <taxon>Nocardiopsidaceae</taxon>
        <taxon>Nocardiopsis</taxon>
    </lineage>
</organism>
<evidence type="ECO:0000313" key="2">
    <source>
        <dbReference type="EMBL" id="USY17930.1"/>
    </source>
</evidence>
<keyword evidence="3" id="KW-1185">Reference proteome</keyword>
<feature type="region of interest" description="Disordered" evidence="1">
    <location>
        <begin position="1"/>
        <end position="20"/>
    </location>
</feature>
<proteinExistence type="predicted"/>
<protein>
    <submittedName>
        <fullName evidence="2">Uncharacterized protein</fullName>
    </submittedName>
</protein>
<accession>A0ABY5D4Y9</accession>
<dbReference type="Proteomes" id="UP001055940">
    <property type="component" value="Chromosome"/>
</dbReference>
<dbReference type="RefSeq" id="WP_254417420.1">
    <property type="nucleotide sequence ID" value="NZ_BAAAJB010000011.1"/>
</dbReference>
<evidence type="ECO:0000256" key="1">
    <source>
        <dbReference type="SAM" id="MobiDB-lite"/>
    </source>
</evidence>
<reference evidence="2" key="1">
    <citation type="submission" date="2022-06" db="EMBL/GenBank/DDBJ databases">
        <authorList>
            <person name="Ping M."/>
        </authorList>
    </citation>
    <scope>NUCLEOTIDE SEQUENCE</scope>
    <source>
        <strain evidence="2">JCM11759T</strain>
    </source>
</reference>
<name>A0ABY5D4Y9_9ACTN</name>
<evidence type="ECO:0000313" key="3">
    <source>
        <dbReference type="Proteomes" id="UP001055940"/>
    </source>
</evidence>
<dbReference type="EMBL" id="CP099837">
    <property type="protein sequence ID" value="USY17930.1"/>
    <property type="molecule type" value="Genomic_DNA"/>
</dbReference>
<gene>
    <name evidence="2" type="ORF">NE857_21685</name>
</gene>
<sequence>MHVPKLAATPRPRPPDCRCQEIAPTSQRTARRWITTQRRACKHAARQHWKRILHAEAAPYL</sequence>